<dbReference type="SUPFAM" id="SSF52540">
    <property type="entry name" value="P-loop containing nucleoside triphosphate hydrolases"/>
    <property type="match status" value="1"/>
</dbReference>
<dbReference type="NCBIfam" id="TIGR01389">
    <property type="entry name" value="recQ"/>
    <property type="match status" value="1"/>
</dbReference>
<dbReference type="SUPFAM" id="SSF46785">
    <property type="entry name" value="Winged helix' DNA-binding domain"/>
    <property type="match status" value="1"/>
</dbReference>
<evidence type="ECO:0000256" key="16">
    <source>
        <dbReference type="NCBIfam" id="TIGR01389"/>
    </source>
</evidence>
<dbReference type="GO" id="GO:0005737">
    <property type="term" value="C:cytoplasm"/>
    <property type="evidence" value="ECO:0007669"/>
    <property type="project" value="TreeGrafter"/>
</dbReference>
<dbReference type="SMART" id="SM00341">
    <property type="entry name" value="HRDC"/>
    <property type="match status" value="1"/>
</dbReference>
<keyword evidence="5" id="KW-0547">Nucleotide-binding</keyword>
<dbReference type="GO" id="GO:0046872">
    <property type="term" value="F:metal ion binding"/>
    <property type="evidence" value="ECO:0007669"/>
    <property type="project" value="UniProtKB-KW"/>
</dbReference>
<dbReference type="InterPro" id="IPR010997">
    <property type="entry name" value="HRDC-like_sf"/>
</dbReference>
<evidence type="ECO:0000259" key="18">
    <source>
        <dbReference type="PROSITE" id="PS51192"/>
    </source>
</evidence>
<evidence type="ECO:0000256" key="5">
    <source>
        <dbReference type="ARBA" id="ARBA00022741"/>
    </source>
</evidence>
<keyword evidence="14" id="KW-0413">Isomerase</keyword>
<evidence type="ECO:0000256" key="12">
    <source>
        <dbReference type="ARBA" id="ARBA00023172"/>
    </source>
</evidence>
<dbReference type="InterPro" id="IPR029491">
    <property type="entry name" value="Helicase_HTH"/>
</dbReference>
<feature type="domain" description="Helicase ATP-binding" evidence="18">
    <location>
        <begin position="24"/>
        <end position="193"/>
    </location>
</feature>
<evidence type="ECO:0000256" key="6">
    <source>
        <dbReference type="ARBA" id="ARBA00022763"/>
    </source>
</evidence>
<dbReference type="AlphaFoldDB" id="A0A379DAQ1"/>
<feature type="domain" description="Helicase C-terminal" evidence="19">
    <location>
        <begin position="217"/>
        <end position="379"/>
    </location>
</feature>
<dbReference type="InterPro" id="IPR006293">
    <property type="entry name" value="DNA_helicase_ATP-dep_RecQ_bac"/>
</dbReference>
<dbReference type="GO" id="GO:0006281">
    <property type="term" value="P:DNA repair"/>
    <property type="evidence" value="ECO:0007669"/>
    <property type="project" value="UniProtKB-KW"/>
</dbReference>
<organism evidence="20 21">
    <name type="scientific">Peptoniphilus indolicus</name>
    <dbReference type="NCBI Taxonomy" id="33030"/>
    <lineage>
        <taxon>Bacteria</taxon>
        <taxon>Bacillati</taxon>
        <taxon>Bacillota</taxon>
        <taxon>Tissierellia</taxon>
        <taxon>Tissierellales</taxon>
        <taxon>Peptoniphilaceae</taxon>
        <taxon>Peptoniphilus</taxon>
    </lineage>
</organism>
<evidence type="ECO:0000256" key="11">
    <source>
        <dbReference type="ARBA" id="ARBA00023125"/>
    </source>
</evidence>
<keyword evidence="12" id="KW-0233">DNA recombination</keyword>
<comment type="cofactor">
    <cofactor evidence="2">
        <name>Zn(2+)</name>
        <dbReference type="ChEBI" id="CHEBI:29105"/>
    </cofactor>
</comment>
<dbReference type="GO" id="GO:0006310">
    <property type="term" value="P:DNA recombination"/>
    <property type="evidence" value="ECO:0007669"/>
    <property type="project" value="UniProtKB-UniRule"/>
</dbReference>
<dbReference type="Pfam" id="PF00270">
    <property type="entry name" value="DEAD"/>
    <property type="match status" value="1"/>
</dbReference>
<dbReference type="InterPro" id="IPR027417">
    <property type="entry name" value="P-loop_NTPase"/>
</dbReference>
<dbReference type="NCBIfam" id="TIGR00614">
    <property type="entry name" value="recQ_fam"/>
    <property type="match status" value="1"/>
</dbReference>
<dbReference type="GO" id="GO:0009378">
    <property type="term" value="F:four-way junction helicase activity"/>
    <property type="evidence" value="ECO:0007669"/>
    <property type="project" value="TreeGrafter"/>
</dbReference>
<evidence type="ECO:0000256" key="2">
    <source>
        <dbReference type="ARBA" id="ARBA00001947"/>
    </source>
</evidence>
<comment type="similarity">
    <text evidence="3">Belongs to the helicase family. RecQ subfamily.</text>
</comment>
<comment type="catalytic activity">
    <reaction evidence="15">
        <text>Couples ATP hydrolysis with the unwinding of duplex DNA by translocating in the 3'-5' direction.</text>
        <dbReference type="EC" id="5.6.2.4"/>
    </reaction>
</comment>
<dbReference type="GO" id="GO:0009432">
    <property type="term" value="P:SOS response"/>
    <property type="evidence" value="ECO:0007669"/>
    <property type="project" value="UniProtKB-UniRule"/>
</dbReference>
<evidence type="ECO:0000313" key="20">
    <source>
        <dbReference type="EMBL" id="SUB74997.1"/>
    </source>
</evidence>
<evidence type="ECO:0000256" key="4">
    <source>
        <dbReference type="ARBA" id="ARBA00022723"/>
    </source>
</evidence>
<dbReference type="GO" id="GO:0003677">
    <property type="term" value="F:DNA binding"/>
    <property type="evidence" value="ECO:0007669"/>
    <property type="project" value="UniProtKB-KW"/>
</dbReference>
<evidence type="ECO:0000256" key="8">
    <source>
        <dbReference type="ARBA" id="ARBA00022806"/>
    </source>
</evidence>
<feature type="domain" description="HRDC" evidence="17">
    <location>
        <begin position="513"/>
        <end position="593"/>
    </location>
</feature>
<evidence type="ECO:0000256" key="13">
    <source>
        <dbReference type="ARBA" id="ARBA00023204"/>
    </source>
</evidence>
<dbReference type="InterPro" id="IPR032284">
    <property type="entry name" value="RecQ_Zn-bd"/>
</dbReference>
<dbReference type="PROSITE" id="PS50967">
    <property type="entry name" value="HRDC"/>
    <property type="match status" value="1"/>
</dbReference>
<dbReference type="PROSITE" id="PS51192">
    <property type="entry name" value="HELICASE_ATP_BIND_1"/>
    <property type="match status" value="1"/>
</dbReference>
<dbReference type="GO" id="GO:0006260">
    <property type="term" value="P:DNA replication"/>
    <property type="evidence" value="ECO:0007669"/>
    <property type="project" value="InterPro"/>
</dbReference>
<keyword evidence="7 20" id="KW-0378">Hydrolase</keyword>
<dbReference type="FunFam" id="3.40.50.300:FF:000296">
    <property type="entry name" value="ATP-dependent DNA helicase RecQ"/>
    <property type="match status" value="1"/>
</dbReference>
<accession>A0A379DAQ1</accession>
<evidence type="ECO:0000256" key="1">
    <source>
        <dbReference type="ARBA" id="ARBA00001946"/>
    </source>
</evidence>
<dbReference type="InterPro" id="IPR011545">
    <property type="entry name" value="DEAD/DEAH_box_helicase_dom"/>
</dbReference>
<dbReference type="GO" id="GO:0030894">
    <property type="term" value="C:replisome"/>
    <property type="evidence" value="ECO:0007669"/>
    <property type="project" value="TreeGrafter"/>
</dbReference>
<keyword evidence="8 20" id="KW-0347">Helicase</keyword>
<keyword evidence="4" id="KW-0479">Metal-binding</keyword>
<protein>
    <recommendedName>
        <fullName evidence="16">DNA helicase RecQ</fullName>
        <ecNumber evidence="16">5.6.2.4</ecNumber>
    </recommendedName>
</protein>
<comment type="cofactor">
    <cofactor evidence="1">
        <name>Mg(2+)</name>
        <dbReference type="ChEBI" id="CHEBI:18420"/>
    </cofactor>
</comment>
<dbReference type="Pfam" id="PF09382">
    <property type="entry name" value="RQC"/>
    <property type="match status" value="1"/>
</dbReference>
<dbReference type="Gene3D" id="1.10.10.1390">
    <property type="entry name" value="ATP-dependent DNA helicase RecQ"/>
    <property type="match status" value="1"/>
</dbReference>
<dbReference type="InterPro" id="IPR036388">
    <property type="entry name" value="WH-like_DNA-bd_sf"/>
</dbReference>
<sequence>MEVKQILKKYFGYDNFRSGQEDLINNILNGKDVLGVLPTGGGKSICYQIPAMLIDGLTIFISPLIALMKDQVDDLRLKGIPARLMNSSQDFTQTGEVKNEIENGNIKLLYIAPERLENVFFTQWAKNLNISQIVVDEAHCISQWGHDFRPSYRTISSFIQNLNIRPVVSAFTATANQLVRKDIINQLDQVEPFIHVSSFDRPNIYFAVEEPKDKKERLLELLDKCQSQIIYCSTRKLVDEIKDFLQDRGYSVGKYHAGIDITQRNAIQNAFLKDEISIMVCTNAFGMGIDKPDVRQVIHYNMPKDIESYYQEAGRAGRDGEPANAILLFSPQDIVTNKFLIKSNNDNYSYKKLEQMIAYCYSTKCLRWQIINYFDKNTHDKCNNCSVCLNKTEIESRTIDAQKVLSCIVRMDQNFGMDLVSLVLKGSSNHKVLNWNFDKLSTYGIMNNLSRDEIKNIISKLISDKYLVLGRHRELRLTKSSVNLLQGEEEFYMIKKKTPKANNKTSIIKENLSSIDAELFENLRYLRNSIAEEENVPPYVILHNSHLKNLAIMKPQTMREFKEMPGFGETKIRKYGKRFLELILDFVKDVDLTQNKYDNYSIPQENSIKKKSFSNSFKRSAMLFKEGMSIEEIAIQRNITSETVLKHLDIAQKTGYLENINFNLDKNVRNEIFKAIERLGYSKLKPIKEAVNENISYNQIKMAVIEYRQNK</sequence>
<dbReference type="PROSITE" id="PS00690">
    <property type="entry name" value="DEAH_ATP_HELICASE"/>
    <property type="match status" value="1"/>
</dbReference>
<keyword evidence="9" id="KW-0862">Zinc</keyword>
<dbReference type="InterPro" id="IPR004589">
    <property type="entry name" value="DNA_helicase_ATP-dep_RecQ"/>
</dbReference>
<dbReference type="Pfam" id="PF14493">
    <property type="entry name" value="HTH_40"/>
    <property type="match status" value="1"/>
</dbReference>
<dbReference type="GO" id="GO:0016787">
    <property type="term" value="F:hydrolase activity"/>
    <property type="evidence" value="ECO:0007669"/>
    <property type="project" value="UniProtKB-KW"/>
</dbReference>
<dbReference type="Gene3D" id="1.10.10.10">
    <property type="entry name" value="Winged helix-like DNA-binding domain superfamily/Winged helix DNA-binding domain"/>
    <property type="match status" value="1"/>
</dbReference>
<evidence type="ECO:0000313" key="21">
    <source>
        <dbReference type="Proteomes" id="UP000254777"/>
    </source>
</evidence>
<dbReference type="GO" id="GO:0005524">
    <property type="term" value="F:ATP binding"/>
    <property type="evidence" value="ECO:0007669"/>
    <property type="project" value="UniProtKB-KW"/>
</dbReference>
<evidence type="ECO:0000256" key="9">
    <source>
        <dbReference type="ARBA" id="ARBA00022833"/>
    </source>
</evidence>
<evidence type="ECO:0000256" key="7">
    <source>
        <dbReference type="ARBA" id="ARBA00022801"/>
    </source>
</evidence>
<name>A0A379DAQ1_9FIRM</name>
<dbReference type="Pfam" id="PF00271">
    <property type="entry name" value="Helicase_C"/>
    <property type="match status" value="1"/>
</dbReference>
<evidence type="ECO:0000259" key="17">
    <source>
        <dbReference type="PROSITE" id="PS50967"/>
    </source>
</evidence>
<dbReference type="SUPFAM" id="SSF47819">
    <property type="entry name" value="HRDC-like"/>
    <property type="match status" value="1"/>
</dbReference>
<dbReference type="SMART" id="SM00956">
    <property type="entry name" value="RQC"/>
    <property type="match status" value="1"/>
</dbReference>
<dbReference type="PROSITE" id="PS51194">
    <property type="entry name" value="HELICASE_CTER"/>
    <property type="match status" value="1"/>
</dbReference>
<gene>
    <name evidence="20" type="primary">recQ_1</name>
    <name evidence="20" type="ORF">NCTC11088_00759</name>
</gene>
<dbReference type="EC" id="5.6.2.4" evidence="16"/>
<proteinExistence type="inferred from homology"/>
<dbReference type="InterPro" id="IPR036390">
    <property type="entry name" value="WH_DNA-bd_sf"/>
</dbReference>
<dbReference type="Pfam" id="PF16124">
    <property type="entry name" value="RecQ_Zn_bind"/>
    <property type="match status" value="1"/>
</dbReference>
<keyword evidence="11" id="KW-0238">DNA-binding</keyword>
<evidence type="ECO:0000256" key="3">
    <source>
        <dbReference type="ARBA" id="ARBA00005446"/>
    </source>
</evidence>
<dbReference type="CDD" id="cd17920">
    <property type="entry name" value="DEXHc_RecQ"/>
    <property type="match status" value="1"/>
</dbReference>
<reference evidence="20 21" key="1">
    <citation type="submission" date="2018-06" db="EMBL/GenBank/DDBJ databases">
        <authorList>
            <consortium name="Pathogen Informatics"/>
            <person name="Doyle S."/>
        </authorList>
    </citation>
    <scope>NUCLEOTIDE SEQUENCE [LARGE SCALE GENOMIC DNA]</scope>
    <source>
        <strain evidence="20 21">NCTC11088</strain>
    </source>
</reference>
<dbReference type="Gene3D" id="3.40.50.300">
    <property type="entry name" value="P-loop containing nucleotide triphosphate hydrolases"/>
    <property type="match status" value="2"/>
</dbReference>
<dbReference type="SMART" id="SM00490">
    <property type="entry name" value="HELICc"/>
    <property type="match status" value="1"/>
</dbReference>
<evidence type="ECO:0000256" key="15">
    <source>
        <dbReference type="ARBA" id="ARBA00034617"/>
    </source>
</evidence>
<dbReference type="InterPro" id="IPR001650">
    <property type="entry name" value="Helicase_C-like"/>
</dbReference>
<dbReference type="GO" id="GO:0043590">
    <property type="term" value="C:bacterial nucleoid"/>
    <property type="evidence" value="ECO:0007669"/>
    <property type="project" value="TreeGrafter"/>
</dbReference>
<dbReference type="Proteomes" id="UP000254777">
    <property type="component" value="Unassembled WGS sequence"/>
</dbReference>
<dbReference type="InterPro" id="IPR002121">
    <property type="entry name" value="HRDC_dom"/>
</dbReference>
<keyword evidence="6" id="KW-0227">DNA damage</keyword>
<evidence type="ECO:0000256" key="14">
    <source>
        <dbReference type="ARBA" id="ARBA00023235"/>
    </source>
</evidence>
<keyword evidence="10" id="KW-0067">ATP-binding</keyword>
<evidence type="ECO:0000259" key="19">
    <source>
        <dbReference type="PROSITE" id="PS51194"/>
    </source>
</evidence>
<dbReference type="PANTHER" id="PTHR13710">
    <property type="entry name" value="DNA HELICASE RECQ FAMILY MEMBER"/>
    <property type="match status" value="1"/>
</dbReference>
<dbReference type="InterPro" id="IPR014001">
    <property type="entry name" value="Helicase_ATP-bd"/>
</dbReference>
<dbReference type="EMBL" id="UGTH01000001">
    <property type="protein sequence ID" value="SUB74997.1"/>
    <property type="molecule type" value="Genomic_DNA"/>
</dbReference>
<dbReference type="InterPro" id="IPR018982">
    <property type="entry name" value="RQC_domain"/>
</dbReference>
<dbReference type="RefSeq" id="WP_004820754.1">
    <property type="nucleotide sequence ID" value="NZ_UGTH01000001.1"/>
</dbReference>
<dbReference type="InterPro" id="IPR002464">
    <property type="entry name" value="DNA/RNA_helicase_DEAH_CS"/>
</dbReference>
<dbReference type="CDD" id="cd18794">
    <property type="entry name" value="SF2_C_RecQ"/>
    <property type="match status" value="1"/>
</dbReference>
<dbReference type="SMART" id="SM00487">
    <property type="entry name" value="DEXDc"/>
    <property type="match status" value="1"/>
</dbReference>
<evidence type="ECO:0000256" key="10">
    <source>
        <dbReference type="ARBA" id="ARBA00022840"/>
    </source>
</evidence>
<dbReference type="InterPro" id="IPR044876">
    <property type="entry name" value="HRDC_dom_sf"/>
</dbReference>
<dbReference type="Gene3D" id="1.10.150.80">
    <property type="entry name" value="HRDC domain"/>
    <property type="match status" value="1"/>
</dbReference>
<dbReference type="GO" id="GO:0043138">
    <property type="term" value="F:3'-5' DNA helicase activity"/>
    <property type="evidence" value="ECO:0007669"/>
    <property type="project" value="UniProtKB-EC"/>
</dbReference>
<dbReference type="Pfam" id="PF00570">
    <property type="entry name" value="HRDC"/>
    <property type="match status" value="1"/>
</dbReference>
<keyword evidence="13" id="KW-0234">DNA repair</keyword>
<dbReference type="PANTHER" id="PTHR13710:SF105">
    <property type="entry name" value="ATP-DEPENDENT DNA HELICASE Q1"/>
    <property type="match status" value="1"/>
</dbReference>